<protein>
    <submittedName>
        <fullName evidence="2">DUF420 domain-containing protein</fullName>
    </submittedName>
</protein>
<dbReference type="GO" id="GO:0022904">
    <property type="term" value="P:respiratory electron transport chain"/>
    <property type="evidence" value="ECO:0007669"/>
    <property type="project" value="InterPro"/>
</dbReference>
<feature type="transmembrane region" description="Helical" evidence="1">
    <location>
        <begin position="45"/>
        <end position="63"/>
    </location>
</feature>
<evidence type="ECO:0000313" key="2">
    <source>
        <dbReference type="EMBL" id="HGT38714.1"/>
    </source>
</evidence>
<dbReference type="InterPro" id="IPR007352">
    <property type="entry name" value="DUF420"/>
</dbReference>
<keyword evidence="1" id="KW-1133">Transmembrane helix</keyword>
<name>A0A7C4LK69_9PLAN</name>
<evidence type="ECO:0000256" key="1">
    <source>
        <dbReference type="SAM" id="Phobius"/>
    </source>
</evidence>
<reference evidence="2" key="1">
    <citation type="journal article" date="2020" name="mSystems">
        <title>Genome- and Community-Level Interaction Insights into Carbon Utilization and Element Cycling Functions of Hydrothermarchaeota in Hydrothermal Sediment.</title>
        <authorList>
            <person name="Zhou Z."/>
            <person name="Liu Y."/>
            <person name="Xu W."/>
            <person name="Pan J."/>
            <person name="Luo Z.H."/>
            <person name="Li M."/>
        </authorList>
    </citation>
    <scope>NUCLEOTIDE SEQUENCE [LARGE SCALE GENOMIC DNA]</scope>
    <source>
        <strain evidence="2">SpSt-508</strain>
    </source>
</reference>
<dbReference type="GO" id="GO:0004129">
    <property type="term" value="F:cytochrome-c oxidase activity"/>
    <property type="evidence" value="ECO:0007669"/>
    <property type="project" value="InterPro"/>
</dbReference>
<dbReference type="EMBL" id="DSVQ01000012">
    <property type="protein sequence ID" value="HGT38714.1"/>
    <property type="molecule type" value="Genomic_DNA"/>
</dbReference>
<feature type="transmembrane region" description="Helical" evidence="1">
    <location>
        <begin position="87"/>
        <end position="112"/>
    </location>
</feature>
<dbReference type="AlphaFoldDB" id="A0A7C4LK69"/>
<gene>
    <name evidence="2" type="ORF">ENS64_05555</name>
</gene>
<dbReference type="Gene3D" id="1.20.120.80">
    <property type="entry name" value="Cytochrome c oxidase, subunit III, four-helix bundle"/>
    <property type="match status" value="1"/>
</dbReference>
<proteinExistence type="predicted"/>
<keyword evidence="1" id="KW-0472">Membrane</keyword>
<accession>A0A7C4LK69</accession>
<sequence length="153" mass="17371">MFELAEDWWRVLPAVNASLNGLATVLLAAGYAAIRQGRQDRHKQLMLSAFTVSALFLACYLVYHFELHHHTGMAGQTFQGQGWIRPIYYAILISHVLLAMGVAVLAPVTVWLGLRQRWDRHRRLARITFPLWLYVSVTGVVIYGLLYHWPAGG</sequence>
<feature type="transmembrane region" description="Helical" evidence="1">
    <location>
        <begin position="12"/>
        <end position="33"/>
    </location>
</feature>
<dbReference type="PANTHER" id="PTHR37692:SF1">
    <property type="entry name" value="DUF420 DOMAIN-CONTAINING PROTEIN"/>
    <property type="match status" value="1"/>
</dbReference>
<comment type="caution">
    <text evidence="2">The sequence shown here is derived from an EMBL/GenBank/DDBJ whole genome shotgun (WGS) entry which is preliminary data.</text>
</comment>
<dbReference type="InterPro" id="IPR013833">
    <property type="entry name" value="Cyt_c_oxidase_su3_a-hlx"/>
</dbReference>
<keyword evidence="1" id="KW-0812">Transmembrane</keyword>
<dbReference type="GO" id="GO:0016020">
    <property type="term" value="C:membrane"/>
    <property type="evidence" value="ECO:0007669"/>
    <property type="project" value="InterPro"/>
</dbReference>
<dbReference type="PANTHER" id="PTHR37692">
    <property type="entry name" value="HYPOTHETICAL MEMBRANE SPANNING PROTEIN"/>
    <property type="match status" value="1"/>
</dbReference>
<dbReference type="Pfam" id="PF04238">
    <property type="entry name" value="DUF420"/>
    <property type="match status" value="1"/>
</dbReference>
<feature type="transmembrane region" description="Helical" evidence="1">
    <location>
        <begin position="124"/>
        <end position="146"/>
    </location>
</feature>
<organism evidence="2">
    <name type="scientific">Schlesneria paludicola</name>
    <dbReference type="NCBI Taxonomy" id="360056"/>
    <lineage>
        <taxon>Bacteria</taxon>
        <taxon>Pseudomonadati</taxon>
        <taxon>Planctomycetota</taxon>
        <taxon>Planctomycetia</taxon>
        <taxon>Planctomycetales</taxon>
        <taxon>Planctomycetaceae</taxon>
        <taxon>Schlesneria</taxon>
    </lineage>
</organism>